<evidence type="ECO:0000259" key="3">
    <source>
        <dbReference type="Pfam" id="PF00135"/>
    </source>
</evidence>
<comment type="similarity">
    <text evidence="1">Belongs to the type-B carboxylesterase/lipase family.</text>
</comment>
<dbReference type="Pfam" id="PF00135">
    <property type="entry name" value="COesterase"/>
    <property type="match status" value="1"/>
</dbReference>
<organism evidence="4 5">
    <name type="scientific">Hyphodiscus hymeniophilus</name>
    <dbReference type="NCBI Taxonomy" id="353542"/>
    <lineage>
        <taxon>Eukaryota</taxon>
        <taxon>Fungi</taxon>
        <taxon>Dikarya</taxon>
        <taxon>Ascomycota</taxon>
        <taxon>Pezizomycotina</taxon>
        <taxon>Leotiomycetes</taxon>
        <taxon>Helotiales</taxon>
        <taxon>Hyphodiscaceae</taxon>
        <taxon>Hyphodiscus</taxon>
    </lineage>
</organism>
<dbReference type="InterPro" id="IPR002018">
    <property type="entry name" value="CarbesteraseB"/>
</dbReference>
<dbReference type="InterPro" id="IPR029058">
    <property type="entry name" value="AB_hydrolase_fold"/>
</dbReference>
<reference evidence="4" key="1">
    <citation type="submission" date="2019-07" db="EMBL/GenBank/DDBJ databases">
        <title>Hyphodiscus hymeniophilus genome sequencing and assembly.</title>
        <authorList>
            <person name="Kramer G."/>
            <person name="Nodwell J."/>
        </authorList>
    </citation>
    <scope>NUCLEOTIDE SEQUENCE</scope>
    <source>
        <strain evidence="4">ATCC 34498</strain>
    </source>
</reference>
<evidence type="ECO:0000313" key="5">
    <source>
        <dbReference type="Proteomes" id="UP000785200"/>
    </source>
</evidence>
<dbReference type="PANTHER" id="PTHR43918">
    <property type="entry name" value="ACETYLCHOLINESTERASE"/>
    <property type="match status" value="1"/>
</dbReference>
<protein>
    <submittedName>
        <fullName evidence="4">Secreted lipase</fullName>
    </submittedName>
</protein>
<accession>A0A9P7AUC7</accession>
<dbReference type="Gene3D" id="3.40.50.1820">
    <property type="entry name" value="alpha/beta hydrolase"/>
    <property type="match status" value="1"/>
</dbReference>
<dbReference type="SUPFAM" id="SSF53474">
    <property type="entry name" value="alpha/beta-Hydrolases"/>
    <property type="match status" value="1"/>
</dbReference>
<sequence length="449" mass="47799">MVYIFGGGFAIGQIYDSAYDPSMLVSGASEDGHPVIYVGMNYRVGFFGFASSTELNATDSLNAGLLDQRLALEWVQQHISAFGGDPENVTIFGESVGATSVGFQMTAYGGEISKPLFQKAIMQSGAPTADIGTTSNSSTVHTSELAGLVNCTLATSAEELACLRSIPLSTLLPIVIEYQLSVNPFSGFDAFIPVAPSTFIPDSTSNLLASGRFVPNIDIMTGWNENDGSLFASTSLTSDSDVAHSLASEFPGLSEQSIQNALALYPASAFPNDLAINVTSQYFRASQMTRDYEFTCPSVLMVQANARKSGSTSNYFFVLNQTVFATMYAEEGASYWAVSHFSDIPYVFNQAATHYGKVSTASDLKLSAEMSSSWASFATYGNPSKGRGTLPDWLDAVTGSDGGNEYGVLVVGGPDDGMRNIGTSETDYENLATRCAFWNSPDILAQTGL</sequence>
<evidence type="ECO:0000313" key="4">
    <source>
        <dbReference type="EMBL" id="KAG0646649.1"/>
    </source>
</evidence>
<comment type="caution">
    <text evidence="4">The sequence shown here is derived from an EMBL/GenBank/DDBJ whole genome shotgun (WGS) entry which is preliminary data.</text>
</comment>
<dbReference type="InterPro" id="IPR050654">
    <property type="entry name" value="AChE-related_enzymes"/>
</dbReference>
<proteinExistence type="inferred from homology"/>
<dbReference type="OrthoDB" id="408631at2759"/>
<gene>
    <name evidence="4" type="ORF">D0Z07_7467</name>
</gene>
<keyword evidence="5" id="KW-1185">Reference proteome</keyword>
<feature type="domain" description="Carboxylesterase type B" evidence="3">
    <location>
        <begin position="1"/>
        <end position="396"/>
    </location>
</feature>
<dbReference type="PANTHER" id="PTHR43918:SF4">
    <property type="entry name" value="CARBOXYLIC ESTER HYDROLASE"/>
    <property type="match status" value="1"/>
</dbReference>
<name>A0A9P7AUC7_9HELO</name>
<evidence type="ECO:0000256" key="2">
    <source>
        <dbReference type="ARBA" id="ARBA00022801"/>
    </source>
</evidence>
<evidence type="ECO:0000256" key="1">
    <source>
        <dbReference type="ARBA" id="ARBA00005964"/>
    </source>
</evidence>
<dbReference type="GO" id="GO:0052689">
    <property type="term" value="F:carboxylic ester hydrolase activity"/>
    <property type="evidence" value="ECO:0007669"/>
    <property type="project" value="TreeGrafter"/>
</dbReference>
<keyword evidence="2" id="KW-0378">Hydrolase</keyword>
<dbReference type="EMBL" id="VNKQ01000015">
    <property type="protein sequence ID" value="KAG0646649.1"/>
    <property type="molecule type" value="Genomic_DNA"/>
</dbReference>
<dbReference type="AlphaFoldDB" id="A0A9P7AUC7"/>
<dbReference type="Proteomes" id="UP000785200">
    <property type="component" value="Unassembled WGS sequence"/>
</dbReference>